<dbReference type="PANTHER" id="PTHR45632:SF5">
    <property type="entry name" value="KELCH-LIKE PROTEIN 22"/>
    <property type="match status" value="1"/>
</dbReference>
<dbReference type="SUPFAM" id="SSF117281">
    <property type="entry name" value="Kelch motif"/>
    <property type="match status" value="1"/>
</dbReference>
<dbReference type="Gene3D" id="2.120.10.80">
    <property type="entry name" value="Kelch-type beta propeller"/>
    <property type="match status" value="1"/>
</dbReference>
<evidence type="ECO:0000313" key="1">
    <source>
        <dbReference type="EMBL" id="PNI12406.1"/>
    </source>
</evidence>
<feature type="non-terminal residue" evidence="1">
    <location>
        <position position="1"/>
    </location>
</feature>
<comment type="caution">
    <text evidence="1">The sequence shown here is derived from an EMBL/GenBank/DDBJ whole genome shotgun (WGS) entry which is preliminary data.</text>
</comment>
<dbReference type="UniPathway" id="UPA00143"/>
<gene>
    <name evidence="1" type="ORF">CK820_G0054416</name>
</gene>
<proteinExistence type="predicted"/>
<reference evidence="1 2" key="1">
    <citation type="submission" date="2017-12" db="EMBL/GenBank/DDBJ databases">
        <title>High-resolution comparative analysis of great ape genomes.</title>
        <authorList>
            <person name="Pollen A."/>
            <person name="Hastie A."/>
            <person name="Hormozdiari F."/>
            <person name="Dougherty M."/>
            <person name="Liu R."/>
            <person name="Chaisson M."/>
            <person name="Hoppe E."/>
            <person name="Hill C."/>
            <person name="Pang A."/>
            <person name="Hillier L."/>
            <person name="Baker C."/>
            <person name="Armstrong J."/>
            <person name="Shendure J."/>
            <person name="Paten B."/>
            <person name="Wilson R."/>
            <person name="Chao H."/>
            <person name="Schneider V."/>
            <person name="Ventura M."/>
            <person name="Kronenberg Z."/>
            <person name="Murali S."/>
            <person name="Gordon D."/>
            <person name="Cantsilieris S."/>
            <person name="Munson K."/>
            <person name="Nelson B."/>
            <person name="Raja A."/>
            <person name="Underwood J."/>
            <person name="Diekhans M."/>
            <person name="Fiddes I."/>
            <person name="Haussler D."/>
            <person name="Eichler E."/>
        </authorList>
    </citation>
    <scope>NUCLEOTIDE SEQUENCE [LARGE SCALE GENOMIC DNA]</scope>
    <source>
        <strain evidence="1">Yerkes chimp pedigree #C0471</strain>
    </source>
</reference>
<protein>
    <submittedName>
        <fullName evidence="1">T0192575 isoform 1</fullName>
    </submittedName>
</protein>
<name>A0A2J8IPG8_PANTR</name>
<organism evidence="1 2">
    <name type="scientific">Pan troglodytes</name>
    <name type="common">Chimpanzee</name>
    <dbReference type="NCBI Taxonomy" id="9598"/>
    <lineage>
        <taxon>Eukaryota</taxon>
        <taxon>Metazoa</taxon>
        <taxon>Chordata</taxon>
        <taxon>Craniata</taxon>
        <taxon>Vertebrata</taxon>
        <taxon>Euteleostomi</taxon>
        <taxon>Mammalia</taxon>
        <taxon>Eutheria</taxon>
        <taxon>Euarchontoglires</taxon>
        <taxon>Primates</taxon>
        <taxon>Haplorrhini</taxon>
        <taxon>Catarrhini</taxon>
        <taxon>Hominidae</taxon>
        <taxon>Pan</taxon>
    </lineage>
</organism>
<dbReference type="EMBL" id="NBAG03000662">
    <property type="protein sequence ID" value="PNI12406.1"/>
    <property type="molecule type" value="Genomic_DNA"/>
</dbReference>
<evidence type="ECO:0000313" key="2">
    <source>
        <dbReference type="Proteomes" id="UP000236370"/>
    </source>
</evidence>
<dbReference type="Proteomes" id="UP000236370">
    <property type="component" value="Unassembled WGS sequence"/>
</dbReference>
<accession>A0A2J8IPG8</accession>
<dbReference type="InterPro" id="IPR015915">
    <property type="entry name" value="Kelch-typ_b-propeller"/>
</dbReference>
<dbReference type="STRING" id="9598.ENSPTRP00000049839"/>
<dbReference type="AlphaFoldDB" id="A0A2J8IPG8"/>
<dbReference type="GO" id="GO:0016567">
    <property type="term" value="P:protein ubiquitination"/>
    <property type="evidence" value="ECO:0007669"/>
    <property type="project" value="UniProtKB-UniPathway"/>
</dbReference>
<dbReference type="PANTHER" id="PTHR45632">
    <property type="entry name" value="LD33804P"/>
    <property type="match status" value="1"/>
</dbReference>
<sequence>RGEDYLKETHCYDPGSNTWHTLADGPVRRAWHGMATLLNKLYVIGGSNNDAGYRRDVHQVRDQV</sequence>